<dbReference type="Gene3D" id="3.40.50.300">
    <property type="entry name" value="P-loop containing nucleotide triphosphate hydrolases"/>
    <property type="match status" value="1"/>
</dbReference>
<evidence type="ECO:0000259" key="1">
    <source>
        <dbReference type="Pfam" id="PF13476"/>
    </source>
</evidence>
<sequence>MKILSLRFKNINSLKGEWKINFDQEPFVSNGLFAITGPTGAGKTTLLDAISLALYHRTPRLDKVTQSQNELMTRHTAECLAEVEFEVKGVAYRAFWEQRRANYKEEGNLQAPQAELAKINRLGGEDKVLANKISQVKEKIISITGLDFDRFTKSMLLSQGQFAAFLNADDKSRAELLEELTGTDIYRHISQTIFKHWREEEQALNTLKQQAQMMGIIGCNNTPRAINTTSQYSSTSNKVTKRTTGIPSC</sequence>
<dbReference type="PANTHER" id="PTHR32114">
    <property type="entry name" value="ABC TRANSPORTER ABCH.3"/>
    <property type="match status" value="1"/>
</dbReference>
<dbReference type="AlphaFoldDB" id="A0A379FJJ4"/>
<evidence type="ECO:0000313" key="2">
    <source>
        <dbReference type="EMBL" id="SUC21002.1"/>
    </source>
</evidence>
<dbReference type="SUPFAM" id="SSF52540">
    <property type="entry name" value="P-loop containing nucleoside triphosphate hydrolases"/>
    <property type="match status" value="1"/>
</dbReference>
<name>A0A379FJJ4_PROMI</name>
<accession>A0A379FJJ4</accession>
<protein>
    <submittedName>
        <fullName evidence="2">Exonuclease</fullName>
    </submittedName>
</protein>
<dbReference type="GO" id="GO:0004527">
    <property type="term" value="F:exonuclease activity"/>
    <property type="evidence" value="ECO:0007669"/>
    <property type="project" value="UniProtKB-KW"/>
</dbReference>
<keyword evidence="2" id="KW-0269">Exonuclease</keyword>
<dbReference type="Pfam" id="PF13476">
    <property type="entry name" value="AAA_23"/>
    <property type="match status" value="1"/>
</dbReference>
<dbReference type="InterPro" id="IPR038729">
    <property type="entry name" value="Rad50/SbcC_AAA"/>
</dbReference>
<dbReference type="GO" id="GO:0016887">
    <property type="term" value="F:ATP hydrolysis activity"/>
    <property type="evidence" value="ECO:0007669"/>
    <property type="project" value="InterPro"/>
</dbReference>
<organism evidence="2 3">
    <name type="scientific">Proteus mirabilis</name>
    <dbReference type="NCBI Taxonomy" id="584"/>
    <lineage>
        <taxon>Bacteria</taxon>
        <taxon>Pseudomonadati</taxon>
        <taxon>Pseudomonadota</taxon>
        <taxon>Gammaproteobacteria</taxon>
        <taxon>Enterobacterales</taxon>
        <taxon>Morganellaceae</taxon>
        <taxon>Proteus</taxon>
    </lineage>
</organism>
<keyword evidence="2" id="KW-0378">Hydrolase</keyword>
<evidence type="ECO:0000313" key="3">
    <source>
        <dbReference type="Proteomes" id="UP000254191"/>
    </source>
</evidence>
<dbReference type="EMBL" id="UGTS01000004">
    <property type="protein sequence ID" value="SUC21002.1"/>
    <property type="molecule type" value="Genomic_DNA"/>
</dbReference>
<dbReference type="GO" id="GO:0006302">
    <property type="term" value="P:double-strand break repair"/>
    <property type="evidence" value="ECO:0007669"/>
    <property type="project" value="InterPro"/>
</dbReference>
<dbReference type="InterPro" id="IPR027417">
    <property type="entry name" value="P-loop_NTPase"/>
</dbReference>
<reference evidence="2 3" key="1">
    <citation type="submission" date="2018-06" db="EMBL/GenBank/DDBJ databases">
        <authorList>
            <consortium name="Pathogen Informatics"/>
            <person name="Doyle S."/>
        </authorList>
    </citation>
    <scope>NUCLEOTIDE SEQUENCE [LARGE SCALE GENOMIC DNA]</scope>
    <source>
        <strain evidence="2 3">NCTC11938</strain>
    </source>
</reference>
<proteinExistence type="predicted"/>
<dbReference type="Proteomes" id="UP000254191">
    <property type="component" value="Unassembled WGS sequence"/>
</dbReference>
<gene>
    <name evidence="2" type="primary">sbcC_1</name>
    <name evidence="2" type="ORF">NCTC11938_02069</name>
</gene>
<dbReference type="PANTHER" id="PTHR32114:SF2">
    <property type="entry name" value="ABC TRANSPORTER ABCH.3"/>
    <property type="match status" value="1"/>
</dbReference>
<keyword evidence="2" id="KW-0540">Nuclease</keyword>
<feature type="domain" description="Rad50/SbcC-type AAA" evidence="1">
    <location>
        <begin position="5"/>
        <end position="210"/>
    </location>
</feature>